<accession>A0ABY5KUS7</accession>
<reference evidence="2 3" key="1">
    <citation type="submission" date="2022-07" db="EMBL/GenBank/DDBJ databases">
        <title>Novel species in genus cellulomonas.</title>
        <authorList>
            <person name="Ye L."/>
        </authorList>
    </citation>
    <scope>NUCLEOTIDE SEQUENCE [LARGE SCALE GENOMIC DNA]</scope>
    <source>
        <strain evidence="3">zg-Y338</strain>
    </source>
</reference>
<feature type="transmembrane region" description="Helical" evidence="1">
    <location>
        <begin position="143"/>
        <end position="162"/>
    </location>
</feature>
<sequence length="336" mass="33535">MSAPHAPSIPGAEADARPPVPDKALTSAVALLIPALVLTATVVVAMSWAAELPDPVASHFGGDGPDGFSSLGSFVWTGVGIGASLAALGWVIATGLGRAAAARRTGVGTAVGGSLFLATSVLGTLDAQRGLADSAQTGGIDGVVLLCVVVGGLGGALAALLMPGDRPQPATAPVPSTAAQVPLAPQERATWVRRVTGRSMIAVAAAVVAVSAITARVADTPAAAAPLAVVLVVLLAHAQFTVTVDSRGLRVRSLLGFPRLTVPADEVLHAEEVSVSPLRECGGWGYRVGSSGRVGIVVRQGAALQVTRTGGRVYVVTVDDAATGAALLNTLTARTR</sequence>
<feature type="transmembrane region" description="Helical" evidence="1">
    <location>
        <begin position="70"/>
        <end position="93"/>
    </location>
</feature>
<gene>
    <name evidence="2" type="ORF">NP064_10705</name>
</gene>
<dbReference type="RefSeq" id="WP_227569659.1">
    <property type="nucleotide sequence ID" value="NZ_CP101988.1"/>
</dbReference>
<keyword evidence="3" id="KW-1185">Reference proteome</keyword>
<feature type="transmembrane region" description="Helical" evidence="1">
    <location>
        <begin position="105"/>
        <end position="123"/>
    </location>
</feature>
<evidence type="ECO:0000313" key="2">
    <source>
        <dbReference type="EMBL" id="UUI74281.1"/>
    </source>
</evidence>
<proteinExistence type="predicted"/>
<dbReference type="EMBL" id="CP101988">
    <property type="protein sequence ID" value="UUI74281.1"/>
    <property type="molecule type" value="Genomic_DNA"/>
</dbReference>
<keyword evidence="1" id="KW-1133">Transmembrane helix</keyword>
<feature type="transmembrane region" description="Helical" evidence="1">
    <location>
        <begin position="224"/>
        <end position="244"/>
    </location>
</feature>
<organism evidence="2 3">
    <name type="scientific">Cellulomonas chengniuliangii</name>
    <dbReference type="NCBI Taxonomy" id="2968084"/>
    <lineage>
        <taxon>Bacteria</taxon>
        <taxon>Bacillati</taxon>
        <taxon>Actinomycetota</taxon>
        <taxon>Actinomycetes</taxon>
        <taxon>Micrococcales</taxon>
        <taxon>Cellulomonadaceae</taxon>
        <taxon>Cellulomonas</taxon>
    </lineage>
</organism>
<evidence type="ECO:0000256" key="1">
    <source>
        <dbReference type="SAM" id="Phobius"/>
    </source>
</evidence>
<protein>
    <submittedName>
        <fullName evidence="2">DUF1648 domain-containing protein</fullName>
    </submittedName>
</protein>
<dbReference type="Proteomes" id="UP001316189">
    <property type="component" value="Chromosome"/>
</dbReference>
<name>A0ABY5KUS7_9CELL</name>
<keyword evidence="1" id="KW-0812">Transmembrane</keyword>
<feature type="transmembrane region" description="Helical" evidence="1">
    <location>
        <begin position="200"/>
        <end position="218"/>
    </location>
</feature>
<evidence type="ECO:0000313" key="3">
    <source>
        <dbReference type="Proteomes" id="UP001316189"/>
    </source>
</evidence>
<feature type="transmembrane region" description="Helical" evidence="1">
    <location>
        <begin position="28"/>
        <end position="50"/>
    </location>
</feature>
<keyword evidence="1" id="KW-0472">Membrane</keyword>